<feature type="transmembrane region" description="Helical" evidence="1">
    <location>
        <begin position="193"/>
        <end position="212"/>
    </location>
</feature>
<dbReference type="PANTHER" id="PTHR12242">
    <property type="entry name" value="OS02G0130600 PROTEIN-RELATED"/>
    <property type="match status" value="1"/>
</dbReference>
<evidence type="ECO:0000313" key="3">
    <source>
        <dbReference type="Proteomes" id="UP001210211"/>
    </source>
</evidence>
<gene>
    <name evidence="2" type="ORF">LUZ61_021041</name>
</gene>
<organism evidence="2 3">
    <name type="scientific">Rhynchospora tenuis</name>
    <dbReference type="NCBI Taxonomy" id="198213"/>
    <lineage>
        <taxon>Eukaryota</taxon>
        <taxon>Viridiplantae</taxon>
        <taxon>Streptophyta</taxon>
        <taxon>Embryophyta</taxon>
        <taxon>Tracheophyta</taxon>
        <taxon>Spermatophyta</taxon>
        <taxon>Magnoliopsida</taxon>
        <taxon>Liliopsida</taxon>
        <taxon>Poales</taxon>
        <taxon>Cyperaceae</taxon>
        <taxon>Cyperoideae</taxon>
        <taxon>Rhynchosporeae</taxon>
        <taxon>Rhynchospora</taxon>
    </lineage>
</organism>
<dbReference type="PANTHER" id="PTHR12242:SF6">
    <property type="entry name" value="PROTEIN ROLLING PROTEIN"/>
    <property type="match status" value="1"/>
</dbReference>
<comment type="caution">
    <text evidence="2">The sequence shown here is derived from an EMBL/GenBank/DDBJ whole genome shotgun (WGS) entry which is preliminary data.</text>
</comment>
<protein>
    <submittedName>
        <fullName evidence="2">Uncharacterized protein</fullName>
    </submittedName>
</protein>
<feature type="transmembrane region" description="Helical" evidence="1">
    <location>
        <begin position="141"/>
        <end position="162"/>
    </location>
</feature>
<feature type="transmembrane region" description="Helical" evidence="1">
    <location>
        <begin position="12"/>
        <end position="34"/>
    </location>
</feature>
<sequence length="442" mass="49838">MMAVLSLSVQVRWYDGACFAIVGAATLASLWVLFLSLKKNKINRDVDVDVTAGVRVAASASASAYRLCHTTASASASAWRGVHPGVLLVFRLGAAAVLTGVLGWDLFIYDPSIFLYYTEIGLGWAASLGPNKMASAWWLRWQTALCLVITVSPAIVAIILLCRQGKRQRQRQSPQKPLWAPCFRWVPPLVLPVYRGLAAVLLSCVLYGMLLHRGLLQFYFYTQWTFLLVILYFLIGAFISAHGLWVYSRQTTHQDVQQANGFLTICINDHLHNQTPLLTLPTNTGGNLQDGSAGTWGYCMQIIYQTCGGAVMLTDVVFWCLLVPFMSSAHFKVNLIMGCMHSLNLLFLLVDTFLNSMPFPWFGMTYFILWSCTYVIFQWILHACGFSWWPYPFLELATPWAPLWYFCMALVHIPCYGIYWLIVKAKNTHFPKLFPHSYVGMC</sequence>
<dbReference type="AlphaFoldDB" id="A0AAD6EPE0"/>
<reference evidence="2 3" key="1">
    <citation type="journal article" date="2022" name="Cell">
        <title>Repeat-based holocentromeres influence genome architecture and karyotype evolution.</title>
        <authorList>
            <person name="Hofstatter P.G."/>
            <person name="Thangavel G."/>
            <person name="Lux T."/>
            <person name="Neumann P."/>
            <person name="Vondrak T."/>
            <person name="Novak P."/>
            <person name="Zhang M."/>
            <person name="Costa L."/>
            <person name="Castellani M."/>
            <person name="Scott A."/>
            <person name="Toegelov H."/>
            <person name="Fuchs J."/>
            <person name="Mata-Sucre Y."/>
            <person name="Dias Y."/>
            <person name="Vanzela A.L.L."/>
            <person name="Huettel B."/>
            <person name="Almeida C.C.S."/>
            <person name="Simkova H."/>
            <person name="Souza G."/>
            <person name="Pedrosa-Harand A."/>
            <person name="Macas J."/>
            <person name="Mayer K.F.X."/>
            <person name="Houben A."/>
            <person name="Marques A."/>
        </authorList>
    </citation>
    <scope>NUCLEOTIDE SEQUENCE [LARGE SCALE GENOMIC DNA]</scope>
    <source>
        <strain evidence="2">RhyTen1mFocal</strain>
    </source>
</reference>
<dbReference type="Proteomes" id="UP001210211">
    <property type="component" value="Unassembled WGS sequence"/>
</dbReference>
<feature type="transmembrane region" description="Helical" evidence="1">
    <location>
        <begin position="302"/>
        <end position="327"/>
    </location>
</feature>
<feature type="transmembrane region" description="Helical" evidence="1">
    <location>
        <begin position="403"/>
        <end position="422"/>
    </location>
</feature>
<keyword evidence="1" id="KW-0472">Membrane</keyword>
<accession>A0AAD6EPE0</accession>
<evidence type="ECO:0000313" key="2">
    <source>
        <dbReference type="EMBL" id="KAJ3691877.1"/>
    </source>
</evidence>
<dbReference type="GO" id="GO:0016020">
    <property type="term" value="C:membrane"/>
    <property type="evidence" value="ECO:0007669"/>
    <property type="project" value="TreeGrafter"/>
</dbReference>
<feature type="transmembrane region" description="Helical" evidence="1">
    <location>
        <begin position="366"/>
        <end position="391"/>
    </location>
</feature>
<keyword evidence="1" id="KW-0812">Transmembrane</keyword>
<keyword evidence="3" id="KW-1185">Reference proteome</keyword>
<evidence type="ECO:0000256" key="1">
    <source>
        <dbReference type="SAM" id="Phobius"/>
    </source>
</evidence>
<proteinExistence type="predicted"/>
<name>A0AAD6EPE0_9POAL</name>
<feature type="transmembrane region" description="Helical" evidence="1">
    <location>
        <begin position="333"/>
        <end position="354"/>
    </location>
</feature>
<feature type="transmembrane region" description="Helical" evidence="1">
    <location>
        <begin position="224"/>
        <end position="247"/>
    </location>
</feature>
<feature type="transmembrane region" description="Helical" evidence="1">
    <location>
        <begin position="88"/>
        <end position="109"/>
    </location>
</feature>
<keyword evidence="1" id="KW-1133">Transmembrane helix</keyword>
<dbReference type="EMBL" id="JAMRDG010000002">
    <property type="protein sequence ID" value="KAJ3691877.1"/>
    <property type="molecule type" value="Genomic_DNA"/>
</dbReference>